<proteinExistence type="inferred from homology"/>
<keyword evidence="6" id="KW-0449">Lipoprotein</keyword>
<keyword evidence="4 7" id="KW-0732">Signal</keyword>
<protein>
    <submittedName>
        <fullName evidence="9">BMP family protein</fullName>
    </submittedName>
</protein>
<evidence type="ECO:0000256" key="3">
    <source>
        <dbReference type="ARBA" id="ARBA00022475"/>
    </source>
</evidence>
<evidence type="ECO:0000256" key="5">
    <source>
        <dbReference type="ARBA" id="ARBA00023136"/>
    </source>
</evidence>
<feature type="domain" description="ABC transporter substrate-binding protein PnrA-like" evidence="8">
    <location>
        <begin position="40"/>
        <end position="288"/>
    </location>
</feature>
<feature type="chain" id="PRO_5046069570" evidence="7">
    <location>
        <begin position="23"/>
        <end position="337"/>
    </location>
</feature>
<dbReference type="Proteomes" id="UP000806211">
    <property type="component" value="Unassembled WGS sequence"/>
</dbReference>
<name>A0ABR9R7T7_9FIRM</name>
<feature type="signal peptide" evidence="7">
    <location>
        <begin position="1"/>
        <end position="22"/>
    </location>
</feature>
<dbReference type="PROSITE" id="PS51257">
    <property type="entry name" value="PROKAR_LIPOPROTEIN"/>
    <property type="match status" value="1"/>
</dbReference>
<evidence type="ECO:0000256" key="1">
    <source>
        <dbReference type="ARBA" id="ARBA00004193"/>
    </source>
</evidence>
<keyword evidence="5" id="KW-0472">Membrane</keyword>
<dbReference type="PANTHER" id="PTHR34296:SF2">
    <property type="entry name" value="ABC TRANSPORTER GUANOSINE-BINDING PROTEIN NUPN"/>
    <property type="match status" value="1"/>
</dbReference>
<dbReference type="InterPro" id="IPR028082">
    <property type="entry name" value="Peripla_BP_I"/>
</dbReference>
<evidence type="ECO:0000256" key="4">
    <source>
        <dbReference type="ARBA" id="ARBA00022729"/>
    </source>
</evidence>
<dbReference type="Pfam" id="PF02608">
    <property type="entry name" value="Bmp"/>
    <property type="match status" value="1"/>
</dbReference>
<gene>
    <name evidence="9" type="ORF">INF37_01830</name>
</gene>
<comment type="similarity">
    <text evidence="2">Belongs to the BMP lipoprotein family.</text>
</comment>
<dbReference type="PANTHER" id="PTHR34296">
    <property type="entry name" value="TRANSCRIPTIONAL ACTIVATOR PROTEIN MED"/>
    <property type="match status" value="1"/>
</dbReference>
<dbReference type="RefSeq" id="WP_193536015.1">
    <property type="nucleotide sequence ID" value="NZ_AP031438.1"/>
</dbReference>
<evidence type="ECO:0000256" key="2">
    <source>
        <dbReference type="ARBA" id="ARBA00008610"/>
    </source>
</evidence>
<keyword evidence="10" id="KW-1185">Reference proteome</keyword>
<dbReference type="Gene3D" id="3.40.50.2300">
    <property type="match status" value="2"/>
</dbReference>
<keyword evidence="3" id="KW-1003">Cell membrane</keyword>
<evidence type="ECO:0000256" key="6">
    <source>
        <dbReference type="ARBA" id="ARBA00023288"/>
    </source>
</evidence>
<dbReference type="EMBL" id="JADCKF010000001">
    <property type="protein sequence ID" value="MBE5054744.1"/>
    <property type="molecule type" value="Genomic_DNA"/>
</dbReference>
<reference evidence="9 10" key="1">
    <citation type="submission" date="2020-10" db="EMBL/GenBank/DDBJ databases">
        <title>ChiBAC.</title>
        <authorList>
            <person name="Zenner C."/>
            <person name="Hitch T.C.A."/>
            <person name="Clavel T."/>
        </authorList>
    </citation>
    <scope>NUCLEOTIDE SEQUENCE [LARGE SCALE GENOMIC DNA]</scope>
    <source>
        <strain evidence="9 10">DSM 107456</strain>
    </source>
</reference>
<dbReference type="InterPro" id="IPR003760">
    <property type="entry name" value="PnrA-like"/>
</dbReference>
<dbReference type="SUPFAM" id="SSF53822">
    <property type="entry name" value="Periplasmic binding protein-like I"/>
    <property type="match status" value="1"/>
</dbReference>
<dbReference type="CDD" id="cd06304">
    <property type="entry name" value="PBP1_BmpA_Med_PnrA-like"/>
    <property type="match status" value="1"/>
</dbReference>
<evidence type="ECO:0000259" key="8">
    <source>
        <dbReference type="Pfam" id="PF02608"/>
    </source>
</evidence>
<evidence type="ECO:0000313" key="10">
    <source>
        <dbReference type="Proteomes" id="UP000806211"/>
    </source>
</evidence>
<comment type="subcellular location">
    <subcellularLocation>
        <location evidence="1">Cell membrane</location>
        <topology evidence="1">Lipid-anchor</topology>
    </subcellularLocation>
</comment>
<accession>A0ABR9R7T7</accession>
<sequence length="337" mass="35134">MKKRLTAMTLAAAMTLALTACGGGSTPSSQTPETGNPDGVSVAILLPGTINDAGWSAAGYNGLMQAKEDFGLAAADYSESVPLAEQESTIRDYASRGYNLIIGHGNDFQDAIESVSGEFPDTAFAITNSTVEGFDNVVGIDVKNEEQGYVAGYTLGLLTQSGKVGFVGSIEGLAQTRVENGFVEGLKASNPQAEAVVTYVGSMDDSTKAKEQANALFDEGVDCIFQYAQGAGIGVVQAAEEAGKLIVVTSPSQQEMAANTAVMYVQTDTKEQIVSAVKAYTEGNFNSDLKIEGTFASGLFKVGGFNSELMSEEIQQQVQSVVDDLTSGALNLEISAS</sequence>
<comment type="caution">
    <text evidence="9">The sequence shown here is derived from an EMBL/GenBank/DDBJ whole genome shotgun (WGS) entry which is preliminary data.</text>
</comment>
<dbReference type="InterPro" id="IPR050957">
    <property type="entry name" value="BMP_lipoprotein"/>
</dbReference>
<evidence type="ECO:0000313" key="9">
    <source>
        <dbReference type="EMBL" id="MBE5054744.1"/>
    </source>
</evidence>
<organism evidence="9 10">
    <name type="scientific">Pseudoflavonifractor gallinarum</name>
    <dbReference type="NCBI Taxonomy" id="2779352"/>
    <lineage>
        <taxon>Bacteria</taxon>
        <taxon>Bacillati</taxon>
        <taxon>Bacillota</taxon>
        <taxon>Clostridia</taxon>
        <taxon>Eubacteriales</taxon>
        <taxon>Oscillospiraceae</taxon>
        <taxon>Pseudoflavonifractor</taxon>
    </lineage>
</organism>
<evidence type="ECO:0000256" key="7">
    <source>
        <dbReference type="SAM" id="SignalP"/>
    </source>
</evidence>